<name>A0ABW8SFS1_9CLOT</name>
<protein>
    <submittedName>
        <fullName evidence="1">Uncharacterized protein</fullName>
    </submittedName>
</protein>
<dbReference type="Proteomes" id="UP001623660">
    <property type="component" value="Unassembled WGS sequence"/>
</dbReference>
<accession>A0ABW8SFS1</accession>
<gene>
    <name evidence="1" type="ORF">ACJDU8_04470</name>
</gene>
<keyword evidence="2" id="KW-1185">Reference proteome</keyword>
<evidence type="ECO:0000313" key="2">
    <source>
        <dbReference type="Proteomes" id="UP001623660"/>
    </source>
</evidence>
<sequence length="139" mass="16600">MPKNQEFLKNLVNNFNEYEWNYDNANKIGTYKNDFNLQVKLQNKRRREEDESLKGNQWDDLFRKYPNSQSVEVTFLYRGAEVDGYPALIFKNVIIPLPIAANMINEFYENELRIARVFSDDKNSFDKILSGIEQRKKNY</sequence>
<evidence type="ECO:0000313" key="1">
    <source>
        <dbReference type="EMBL" id="MFL0194830.1"/>
    </source>
</evidence>
<proteinExistence type="predicted"/>
<organism evidence="1 2">
    <name type="scientific">Candidatus Clostridium eludens</name>
    <dbReference type="NCBI Taxonomy" id="3381663"/>
    <lineage>
        <taxon>Bacteria</taxon>
        <taxon>Bacillati</taxon>
        <taxon>Bacillota</taxon>
        <taxon>Clostridia</taxon>
        <taxon>Eubacteriales</taxon>
        <taxon>Clostridiaceae</taxon>
        <taxon>Clostridium</taxon>
    </lineage>
</organism>
<dbReference type="EMBL" id="JBJHZX010000005">
    <property type="protein sequence ID" value="MFL0194830.1"/>
    <property type="molecule type" value="Genomic_DNA"/>
</dbReference>
<comment type="caution">
    <text evidence="1">The sequence shown here is derived from an EMBL/GenBank/DDBJ whole genome shotgun (WGS) entry which is preliminary data.</text>
</comment>
<dbReference type="RefSeq" id="WP_406790954.1">
    <property type="nucleotide sequence ID" value="NZ_JBJHZX010000005.1"/>
</dbReference>
<reference evidence="1 2" key="1">
    <citation type="submission" date="2024-11" db="EMBL/GenBank/DDBJ databases">
        <authorList>
            <person name="Heng Y.C."/>
            <person name="Lim A.C.H."/>
            <person name="Lee J.K.Y."/>
            <person name="Kittelmann S."/>
        </authorList>
    </citation>
    <scope>NUCLEOTIDE SEQUENCE [LARGE SCALE GENOMIC DNA]</scope>
    <source>
        <strain evidence="1 2">WILCCON 0269</strain>
    </source>
</reference>